<dbReference type="RefSeq" id="WP_187722227.1">
    <property type="nucleotide sequence ID" value="NZ_CP060789.1"/>
</dbReference>
<keyword evidence="1" id="KW-0472">Membrane</keyword>
<organism evidence="3 4">
    <name type="scientific">Tessaracoccus defluvii</name>
    <dbReference type="NCBI Taxonomy" id="1285901"/>
    <lineage>
        <taxon>Bacteria</taxon>
        <taxon>Bacillati</taxon>
        <taxon>Actinomycetota</taxon>
        <taxon>Actinomycetes</taxon>
        <taxon>Propionibacteriales</taxon>
        <taxon>Propionibacteriaceae</taxon>
        <taxon>Tessaracoccus</taxon>
    </lineage>
</organism>
<name>A0A7H0H9A8_9ACTN</name>
<feature type="signal peptide" evidence="2">
    <location>
        <begin position="1"/>
        <end position="17"/>
    </location>
</feature>
<keyword evidence="1" id="KW-0812">Transmembrane</keyword>
<dbReference type="AlphaFoldDB" id="A0A7H0H9A8"/>
<feature type="chain" id="PRO_5038467842" evidence="2">
    <location>
        <begin position="18"/>
        <end position="99"/>
    </location>
</feature>
<feature type="transmembrane region" description="Helical" evidence="1">
    <location>
        <begin position="67"/>
        <end position="88"/>
    </location>
</feature>
<dbReference type="Proteomes" id="UP000516117">
    <property type="component" value="Chromosome"/>
</dbReference>
<protein>
    <submittedName>
        <fullName evidence="3">Uncharacterized protein</fullName>
    </submittedName>
</protein>
<keyword evidence="1" id="KW-1133">Transmembrane helix</keyword>
<proteinExistence type="predicted"/>
<evidence type="ECO:0000313" key="3">
    <source>
        <dbReference type="EMBL" id="QNP57124.1"/>
    </source>
</evidence>
<accession>A0A7H0H9A8</accession>
<evidence type="ECO:0000313" key="4">
    <source>
        <dbReference type="Proteomes" id="UP000516117"/>
    </source>
</evidence>
<sequence length="99" mass="9805">MAAASGFAALLTGPLLAADLGLTGTAVIARHQALGTWTPWVTLLLAVLLPLHLLARGHADKERHGPLVVVTGGATVLAAVAGLVLVALTGEAGATAVWG</sequence>
<gene>
    <name evidence="3" type="ORF">H9L22_07510</name>
</gene>
<keyword evidence="4" id="KW-1185">Reference proteome</keyword>
<dbReference type="KEGG" id="tdf:H9L22_07510"/>
<evidence type="ECO:0000256" key="2">
    <source>
        <dbReference type="SAM" id="SignalP"/>
    </source>
</evidence>
<evidence type="ECO:0000256" key="1">
    <source>
        <dbReference type="SAM" id="Phobius"/>
    </source>
</evidence>
<feature type="transmembrane region" description="Helical" evidence="1">
    <location>
        <begin position="37"/>
        <end position="55"/>
    </location>
</feature>
<keyword evidence="2" id="KW-0732">Signal</keyword>
<reference evidence="3 4" key="1">
    <citation type="submission" date="2020-08" db="EMBL/GenBank/DDBJ databases">
        <title>Genome sequence of Tessaracoccus defluvii JCM 17540T.</title>
        <authorList>
            <person name="Hyun D.-W."/>
            <person name="Bae J.-W."/>
        </authorList>
    </citation>
    <scope>NUCLEOTIDE SEQUENCE [LARGE SCALE GENOMIC DNA]</scope>
    <source>
        <strain evidence="3 4">JCM 17540</strain>
    </source>
</reference>
<dbReference type="EMBL" id="CP060789">
    <property type="protein sequence ID" value="QNP57124.1"/>
    <property type="molecule type" value="Genomic_DNA"/>
</dbReference>